<dbReference type="NCBIfam" id="TIGR00567">
    <property type="entry name" value="3mg"/>
    <property type="match status" value="1"/>
</dbReference>
<organism evidence="6 7">
    <name type="scientific">Loigolactobacillus rennini DSM 20253</name>
    <dbReference type="NCBI Taxonomy" id="1423796"/>
    <lineage>
        <taxon>Bacteria</taxon>
        <taxon>Bacillati</taxon>
        <taxon>Bacillota</taxon>
        <taxon>Bacilli</taxon>
        <taxon>Lactobacillales</taxon>
        <taxon>Lactobacillaceae</taxon>
        <taxon>Loigolactobacillus</taxon>
    </lineage>
</organism>
<evidence type="ECO:0000256" key="1">
    <source>
        <dbReference type="ARBA" id="ARBA00009232"/>
    </source>
</evidence>
<evidence type="ECO:0000313" key="6">
    <source>
        <dbReference type="EMBL" id="KRM98403.1"/>
    </source>
</evidence>
<comment type="similarity">
    <text evidence="1 5">Belongs to the DNA glycosylase MPG family.</text>
</comment>
<dbReference type="HAMAP" id="MF_00527">
    <property type="entry name" value="3MGH"/>
    <property type="match status" value="1"/>
</dbReference>
<comment type="caution">
    <text evidence="6">The sequence shown here is derived from an EMBL/GenBank/DDBJ whole genome shotgun (WGS) entry which is preliminary data.</text>
</comment>
<gene>
    <name evidence="6" type="ORF">FC24_GL001355</name>
</gene>
<evidence type="ECO:0000256" key="2">
    <source>
        <dbReference type="ARBA" id="ARBA00022763"/>
    </source>
</evidence>
<reference evidence="6 7" key="1">
    <citation type="journal article" date="2015" name="Genome Announc.">
        <title>Expanding the biotechnology potential of lactobacilli through comparative genomics of 213 strains and associated genera.</title>
        <authorList>
            <person name="Sun Z."/>
            <person name="Harris H.M."/>
            <person name="McCann A."/>
            <person name="Guo C."/>
            <person name="Argimon S."/>
            <person name="Zhang W."/>
            <person name="Yang X."/>
            <person name="Jeffery I.B."/>
            <person name="Cooney J.C."/>
            <person name="Kagawa T.F."/>
            <person name="Liu W."/>
            <person name="Song Y."/>
            <person name="Salvetti E."/>
            <person name="Wrobel A."/>
            <person name="Rasinkangas P."/>
            <person name="Parkhill J."/>
            <person name="Rea M.C."/>
            <person name="O'Sullivan O."/>
            <person name="Ritari J."/>
            <person name="Douillard F.P."/>
            <person name="Paul Ross R."/>
            <person name="Yang R."/>
            <person name="Briner A.E."/>
            <person name="Felis G.E."/>
            <person name="de Vos W.M."/>
            <person name="Barrangou R."/>
            <person name="Klaenhammer T.R."/>
            <person name="Caufield P.W."/>
            <person name="Cui Y."/>
            <person name="Zhang H."/>
            <person name="O'Toole P.W."/>
        </authorList>
    </citation>
    <scope>NUCLEOTIDE SEQUENCE [LARGE SCALE GENOMIC DNA]</scope>
    <source>
        <strain evidence="6 7">DSM 20253</strain>
    </source>
</reference>
<protein>
    <recommendedName>
        <fullName evidence="5">Putative 3-methyladenine DNA glycosylase</fullName>
        <ecNumber evidence="5">3.2.2.-</ecNumber>
    </recommendedName>
</protein>
<keyword evidence="3 5" id="KW-0378">Hydrolase</keyword>
<dbReference type="AlphaFoldDB" id="A0A0R2DE09"/>
<keyword evidence="7" id="KW-1185">Reference proteome</keyword>
<dbReference type="STRING" id="1423796.FC24_GL001355"/>
<keyword evidence="2 5" id="KW-0227">DNA damage</keyword>
<evidence type="ECO:0000256" key="4">
    <source>
        <dbReference type="ARBA" id="ARBA00023204"/>
    </source>
</evidence>
<dbReference type="GO" id="GO:0003905">
    <property type="term" value="F:alkylbase DNA N-glycosylase activity"/>
    <property type="evidence" value="ECO:0007669"/>
    <property type="project" value="InterPro"/>
</dbReference>
<dbReference type="FunFam" id="3.10.300.10:FF:000001">
    <property type="entry name" value="Putative 3-methyladenine DNA glycosylase"/>
    <property type="match status" value="1"/>
</dbReference>
<dbReference type="InterPro" id="IPR011034">
    <property type="entry name" value="Formyl_transferase-like_C_sf"/>
</dbReference>
<dbReference type="Pfam" id="PF02245">
    <property type="entry name" value="Pur_DNA_glyco"/>
    <property type="match status" value="1"/>
</dbReference>
<dbReference type="SUPFAM" id="SSF50486">
    <property type="entry name" value="FMT C-terminal domain-like"/>
    <property type="match status" value="1"/>
</dbReference>
<dbReference type="Gene3D" id="3.10.300.10">
    <property type="entry name" value="Methylpurine-DNA glycosylase (MPG)"/>
    <property type="match status" value="1"/>
</dbReference>
<name>A0A0R2DE09_9LACO</name>
<dbReference type="GO" id="GO:0003677">
    <property type="term" value="F:DNA binding"/>
    <property type="evidence" value="ECO:0007669"/>
    <property type="project" value="InterPro"/>
</dbReference>
<sequence>MFAGYFEQADTVTLAKRLLGKQLFYQSPAGLLSGYIVETEAYLGQSDQAAHAFGGHRSAKNEALYHEAGTIYIYTIYGQFLLNLITQAVGVPQGILIRGLEPHYGLKQMQANRRRTLKSAFELTNGPGKLMKALGIQSLDLNLASFETSPLTLSLTAVKRPQAIVAAPRIGINKNKGNWESAPLRFYVAHNPYVSKMPRRQMDLTNYGWQASLRNSDQVQS</sequence>
<dbReference type="Proteomes" id="UP000051638">
    <property type="component" value="Unassembled WGS sequence"/>
</dbReference>
<dbReference type="CDD" id="cd00540">
    <property type="entry name" value="AAG"/>
    <property type="match status" value="1"/>
</dbReference>
<dbReference type="EC" id="3.2.2.-" evidence="5"/>
<keyword evidence="4 5" id="KW-0234">DNA repair</keyword>
<dbReference type="PANTHER" id="PTHR10429:SF0">
    <property type="entry name" value="DNA-3-METHYLADENINE GLYCOSYLASE"/>
    <property type="match status" value="1"/>
</dbReference>
<dbReference type="InterPro" id="IPR036995">
    <property type="entry name" value="MPG_sf"/>
</dbReference>
<proteinExistence type="inferred from homology"/>
<dbReference type="RefSeq" id="WP_057873923.1">
    <property type="nucleotide sequence ID" value="NZ_AYYI01000035.1"/>
</dbReference>
<evidence type="ECO:0000256" key="5">
    <source>
        <dbReference type="HAMAP-Rule" id="MF_00527"/>
    </source>
</evidence>
<dbReference type="PATRIC" id="fig|1423796.3.peg.1381"/>
<accession>A0A0R2DE09</accession>
<dbReference type="EMBL" id="AYYI01000035">
    <property type="protein sequence ID" value="KRM98403.1"/>
    <property type="molecule type" value="Genomic_DNA"/>
</dbReference>
<dbReference type="GO" id="GO:0006284">
    <property type="term" value="P:base-excision repair"/>
    <property type="evidence" value="ECO:0007669"/>
    <property type="project" value="InterPro"/>
</dbReference>
<dbReference type="OrthoDB" id="9794313at2"/>
<dbReference type="InterPro" id="IPR003180">
    <property type="entry name" value="MPG"/>
</dbReference>
<evidence type="ECO:0000313" key="7">
    <source>
        <dbReference type="Proteomes" id="UP000051638"/>
    </source>
</evidence>
<evidence type="ECO:0000256" key="3">
    <source>
        <dbReference type="ARBA" id="ARBA00022801"/>
    </source>
</evidence>
<dbReference type="PANTHER" id="PTHR10429">
    <property type="entry name" value="DNA-3-METHYLADENINE GLYCOSYLASE"/>
    <property type="match status" value="1"/>
</dbReference>